<feature type="region of interest" description="Disordered" evidence="2">
    <location>
        <begin position="990"/>
        <end position="1082"/>
    </location>
</feature>
<feature type="compositionally biased region" description="Polar residues" evidence="2">
    <location>
        <begin position="140"/>
        <end position="175"/>
    </location>
</feature>
<dbReference type="Proteomes" id="UP000887574">
    <property type="component" value="Unplaced"/>
</dbReference>
<feature type="compositionally biased region" description="Basic and acidic residues" evidence="2">
    <location>
        <begin position="52"/>
        <end position="71"/>
    </location>
</feature>
<feature type="region of interest" description="Disordered" evidence="2">
    <location>
        <begin position="1101"/>
        <end position="1120"/>
    </location>
</feature>
<feature type="compositionally biased region" description="Acidic residues" evidence="2">
    <location>
        <begin position="383"/>
        <end position="414"/>
    </location>
</feature>
<reference evidence="4" key="1">
    <citation type="submission" date="2022-11" db="UniProtKB">
        <authorList>
            <consortium name="WormBaseParasite"/>
        </authorList>
    </citation>
    <scope>IDENTIFICATION</scope>
</reference>
<evidence type="ECO:0000256" key="2">
    <source>
        <dbReference type="SAM" id="MobiDB-lite"/>
    </source>
</evidence>
<organism evidence="3 4">
    <name type="scientific">Ditylenchus dipsaci</name>
    <dbReference type="NCBI Taxonomy" id="166011"/>
    <lineage>
        <taxon>Eukaryota</taxon>
        <taxon>Metazoa</taxon>
        <taxon>Ecdysozoa</taxon>
        <taxon>Nematoda</taxon>
        <taxon>Chromadorea</taxon>
        <taxon>Rhabditida</taxon>
        <taxon>Tylenchina</taxon>
        <taxon>Tylenchomorpha</taxon>
        <taxon>Sphaerularioidea</taxon>
        <taxon>Anguinidae</taxon>
        <taxon>Anguininae</taxon>
        <taxon>Ditylenchus</taxon>
    </lineage>
</organism>
<feature type="region of interest" description="Disordered" evidence="2">
    <location>
        <begin position="569"/>
        <end position="669"/>
    </location>
</feature>
<feature type="compositionally biased region" description="Polar residues" evidence="2">
    <location>
        <begin position="657"/>
        <end position="669"/>
    </location>
</feature>
<sequence length="1338" mass="149078">MKLVSLFSTRQEVFRTYGYKRRTEEEELSCEEVEVTKPPQSNNPKIVQPKQETAKAKSPADARKSPVVVEAKKSEPAKVVIAAVKKEEPLPTVKVKIEPRELKPATSQLDKLIRMVDFDQEQFKTTLMSKAAEPEKTENKALSTAQPANKSRSTTPVQRSPSPSPQKVTYSTEKSGTPAKGLSPAPTREKSASPSPGMAVGNTRSPSPSVKSQETKTSASSGLAAVKPPASRSPSPVPKELTPGKTKEKTAQEANPPKSREKSASPSSGLVAGKNPSRSPSPGAKELTPEEAEKKKDISNILATPANKRAQRRERTMENLVGELEQLKASTESSSEQAPVKTSQRLKPPLLLVTQASLPSTPMTTSANIVWHQGQKQSSTNGQEEDDEFEDDDDEYDEDESYSDEDEEEFESDWEYDKSVCKTLQLSQNSGEGGAGPRGQPSNFISKLKPNPDYDSEFELPFIKEEESRNNTSRGRVSQSNALPPPIFTASVSYDGMDSWDSAKDSLSDEDEGSIYDQNGSRISTRGSRKKLDVDGSSLGVYFSPASFSSDSEYDGQQEVTLTLVQKAALRGSDEEYTSSEYYDSDEYDEDESYSDEDGDDSYGESEEEYSANSMGENDQSDESFLQPPYPPPKTQKNPKSHLQHAADKLDHPLHDSQANRNAQNTHCTALSSVAEGASLEETMELELMELPRMNVPGLTDTNEVDELDGGKKQVLRTTTYAKPWKRGLRRRKLQLLQQHRSPVIQQKVVVQSKPSSSPPPASPIPSPVPSVEGKGKKVDPAKATAATEKDKQSKATTVQPLVLPVSKTEVSTSSKITAATAAAPSAPSTKSSTTPEPKKPLEDKSAIRKSQLNMAEEERKRADEIQKEQAKQKARRSGAVTAMMERFKEPEVKPEPITPKTPNSLLSIQECDRDEGVHEILGCKEPIGNREISCYKRSSRLEPKEDARPKRTYAPIIKPVINDEFDKQMAELREQMKSKSNQLQSEFKDLSHGIHSKSDEAKLKAMESKHKERLGSASTVFNQAEAEKKRWKELHESDVERKHKEDELKVKLKQLEHEKQKAQQQQKAAVEPKKTIRRARKADLVPKQMILNLLVSIEENSSSTAAPESAGRRPSNRRPSISKTEELMNFASPPPSAAAGVSASIPEEEPQTPTLTALPKPVQSKVCTQKYRTIGMTMRGTEAKPGDKLFKERLLLYGDYDMFIFSSRSQSSHSSHNMGKSELLYKRMWEKVKEALLNLDVICRKRKRHPQRKKHLFTRKPFDIDEFLGWTDYNTFDKMDAFFSKSNTDKVTQQKLSPDKKKLRLIEHQKIWISELRDIDKLYKSSELRDIRLSAEG</sequence>
<feature type="compositionally biased region" description="Basic and acidic residues" evidence="2">
    <location>
        <begin position="837"/>
        <end position="847"/>
    </location>
</feature>
<feature type="compositionally biased region" description="Polar residues" evidence="2">
    <location>
        <begin position="359"/>
        <end position="382"/>
    </location>
</feature>
<feature type="compositionally biased region" description="Polar residues" evidence="2">
    <location>
        <begin position="328"/>
        <end position="345"/>
    </location>
</feature>
<feature type="region of interest" description="Disordered" evidence="2">
    <location>
        <begin position="748"/>
        <end position="906"/>
    </location>
</feature>
<feature type="compositionally biased region" description="Basic and acidic residues" evidence="2">
    <location>
        <begin position="857"/>
        <end position="872"/>
    </location>
</feature>
<evidence type="ECO:0000256" key="1">
    <source>
        <dbReference type="SAM" id="Coils"/>
    </source>
</evidence>
<dbReference type="PANTHER" id="PTHR48125:SF12">
    <property type="entry name" value="AT HOOK TRANSCRIPTION FACTOR FAMILY-RELATED"/>
    <property type="match status" value="1"/>
</dbReference>
<keyword evidence="1" id="KW-0175">Coiled coil</keyword>
<feature type="compositionally biased region" description="Pro residues" evidence="2">
    <location>
        <begin position="757"/>
        <end position="769"/>
    </location>
</feature>
<feature type="compositionally biased region" description="Polar residues" evidence="2">
    <location>
        <begin position="202"/>
        <end position="221"/>
    </location>
</feature>
<feature type="region of interest" description="Disordered" evidence="2">
    <location>
        <begin position="1129"/>
        <end position="1157"/>
    </location>
</feature>
<feature type="compositionally biased region" description="Polar residues" evidence="2">
    <location>
        <begin position="470"/>
        <end position="482"/>
    </location>
</feature>
<protein>
    <submittedName>
        <fullName evidence="4">Uncharacterized protein</fullName>
    </submittedName>
</protein>
<feature type="coiled-coil region" evidence="1">
    <location>
        <begin position="963"/>
        <end position="990"/>
    </location>
</feature>
<dbReference type="WBParaSite" id="jg20127">
    <property type="protein sequence ID" value="jg20127"/>
    <property type="gene ID" value="jg20127"/>
</dbReference>
<feature type="region of interest" description="Disordered" evidence="2">
    <location>
        <begin position="127"/>
        <end position="347"/>
    </location>
</feature>
<feature type="compositionally biased region" description="Basic and acidic residues" evidence="2">
    <location>
        <begin position="1026"/>
        <end position="1062"/>
    </location>
</feature>
<feature type="compositionally biased region" description="Basic and acidic residues" evidence="2">
    <location>
        <begin position="287"/>
        <end position="298"/>
    </location>
</feature>
<name>A0A915DJI0_9BILA</name>
<proteinExistence type="predicted"/>
<keyword evidence="3" id="KW-1185">Reference proteome</keyword>
<feature type="region of interest" description="Disordered" evidence="2">
    <location>
        <begin position="359"/>
        <end position="537"/>
    </location>
</feature>
<feature type="compositionally biased region" description="Low complexity" evidence="2">
    <location>
        <begin position="812"/>
        <end position="836"/>
    </location>
</feature>
<feature type="compositionally biased region" description="Polar residues" evidence="2">
    <location>
        <begin position="516"/>
        <end position="526"/>
    </location>
</feature>
<dbReference type="PANTHER" id="PTHR48125">
    <property type="entry name" value="LP07818P1"/>
    <property type="match status" value="1"/>
</dbReference>
<feature type="compositionally biased region" description="Acidic residues" evidence="2">
    <location>
        <begin position="575"/>
        <end position="610"/>
    </location>
</feature>
<evidence type="ECO:0000313" key="4">
    <source>
        <dbReference type="WBParaSite" id="jg20127"/>
    </source>
</evidence>
<feature type="region of interest" description="Disordered" evidence="2">
    <location>
        <begin position="28"/>
        <end position="71"/>
    </location>
</feature>
<evidence type="ECO:0000313" key="3">
    <source>
        <dbReference type="Proteomes" id="UP000887574"/>
    </source>
</evidence>
<accession>A0A915DJI0</accession>
<feature type="compositionally biased region" description="Basic and acidic residues" evidence="2">
    <location>
        <begin position="645"/>
        <end position="655"/>
    </location>
</feature>
<feature type="compositionally biased region" description="Basic and acidic residues" evidence="2">
    <location>
        <begin position="990"/>
        <end position="1015"/>
    </location>
</feature>
<feature type="compositionally biased region" description="Basic and acidic residues" evidence="2">
    <location>
        <begin position="886"/>
        <end position="895"/>
    </location>
</feature>